<organism evidence="1">
    <name type="scientific">gut metagenome</name>
    <dbReference type="NCBI Taxonomy" id="749906"/>
    <lineage>
        <taxon>unclassified sequences</taxon>
        <taxon>metagenomes</taxon>
        <taxon>organismal metagenomes</taxon>
    </lineage>
</organism>
<reference evidence="1" key="1">
    <citation type="journal article" date="2012" name="PLoS ONE">
        <title>Gene sets for utilization of primary and secondary nutrition supplies in the distal gut of endangered iberian lynx.</title>
        <authorList>
            <person name="Alcaide M."/>
            <person name="Messina E."/>
            <person name="Richter M."/>
            <person name="Bargiela R."/>
            <person name="Peplies J."/>
            <person name="Huws S.A."/>
            <person name="Newbold C.J."/>
            <person name="Golyshin P.N."/>
            <person name="Simon M.A."/>
            <person name="Lopez G."/>
            <person name="Yakimov M.M."/>
            <person name="Ferrer M."/>
        </authorList>
    </citation>
    <scope>NUCLEOTIDE SEQUENCE</scope>
</reference>
<proteinExistence type="predicted"/>
<gene>
    <name evidence="1" type="ORF">EVA_07056</name>
</gene>
<accession>J9GW51</accession>
<dbReference type="EMBL" id="AMCI01001666">
    <property type="protein sequence ID" value="EJX04835.1"/>
    <property type="molecule type" value="Genomic_DNA"/>
</dbReference>
<protein>
    <submittedName>
        <fullName evidence="1">Uncharacterized protein</fullName>
    </submittedName>
</protein>
<name>J9GW51_9ZZZZ</name>
<evidence type="ECO:0000313" key="1">
    <source>
        <dbReference type="EMBL" id="EJX04835.1"/>
    </source>
</evidence>
<comment type="caution">
    <text evidence="1">The sequence shown here is derived from an EMBL/GenBank/DDBJ whole genome shotgun (WGS) entry which is preliminary data.</text>
</comment>
<sequence>DVEWYPGVIELVPEESGSDLVAYLNYPFDFKAMQPVSGTQRKQLL</sequence>
<feature type="non-terminal residue" evidence="1">
    <location>
        <position position="1"/>
    </location>
</feature>
<dbReference type="AlphaFoldDB" id="J9GW51"/>